<evidence type="ECO:0000256" key="7">
    <source>
        <dbReference type="ARBA" id="ARBA00022989"/>
    </source>
</evidence>
<gene>
    <name evidence="12" type="ORF">GN244_ATG20535</name>
</gene>
<dbReference type="CDD" id="cd07987">
    <property type="entry name" value="LPLAT_MGAT-like"/>
    <property type="match status" value="1"/>
</dbReference>
<dbReference type="AlphaFoldDB" id="A0A833SGP9"/>
<evidence type="ECO:0000256" key="4">
    <source>
        <dbReference type="ARBA" id="ARBA00022679"/>
    </source>
</evidence>
<comment type="caution">
    <text evidence="12">The sequence shown here is derived from an EMBL/GenBank/DDBJ whole genome shotgun (WGS) entry which is preliminary data.</text>
</comment>
<dbReference type="PANTHER" id="PTHR12317">
    <property type="entry name" value="DIACYLGLYCEROL O-ACYLTRANSFERASE"/>
    <property type="match status" value="1"/>
</dbReference>
<protein>
    <recommendedName>
        <fullName evidence="11">Acyltransferase</fullName>
        <ecNumber evidence="11">2.3.1.-</ecNumber>
    </recommendedName>
</protein>
<dbReference type="InterPro" id="IPR007130">
    <property type="entry name" value="DAGAT"/>
</dbReference>
<evidence type="ECO:0000256" key="3">
    <source>
        <dbReference type="ARBA" id="ARBA00022516"/>
    </source>
</evidence>
<keyword evidence="4 11" id="KW-0808">Transferase</keyword>
<evidence type="ECO:0000313" key="12">
    <source>
        <dbReference type="EMBL" id="KAF4027835.1"/>
    </source>
</evidence>
<comment type="subcellular location">
    <subcellularLocation>
        <location evidence="1 11">Endoplasmic reticulum membrane</location>
        <topology evidence="1 11">Multi-pass membrane protein</topology>
    </subcellularLocation>
</comment>
<keyword evidence="9" id="KW-0472">Membrane</keyword>
<keyword evidence="3" id="KW-0444">Lipid biosynthesis</keyword>
<proteinExistence type="inferred from homology"/>
<evidence type="ECO:0000256" key="6">
    <source>
        <dbReference type="ARBA" id="ARBA00022824"/>
    </source>
</evidence>
<evidence type="ECO:0000256" key="2">
    <source>
        <dbReference type="ARBA" id="ARBA00005420"/>
    </source>
</evidence>
<dbReference type="Pfam" id="PF03982">
    <property type="entry name" value="DAGAT"/>
    <property type="match status" value="1"/>
</dbReference>
<dbReference type="EMBL" id="WSZM01001269">
    <property type="protein sequence ID" value="KAF4027835.1"/>
    <property type="molecule type" value="Genomic_DNA"/>
</dbReference>
<keyword evidence="5" id="KW-0812">Transmembrane</keyword>
<comment type="similarity">
    <text evidence="2 11">Belongs to the diacylglycerol acyltransferase family.</text>
</comment>
<keyword evidence="8" id="KW-0443">Lipid metabolism</keyword>
<sequence length="365" mass="42444">MFALFALTTNLSRSDVLYYGLMAWGVEGAMLMSRSIGTHMYIRDSHNGLREEVSRYHVKYMLPQVVTTCLPAIATYQHYMYDMEAFVPVLLLTITAYMYEFTYRGHPHQTGCRERLDWIYGHSFLIETVKRYFSEKIIRMAPLDPKKQYVLGFHPHGITPTSVMWLQFSAEWRRLFPNFYAHILTASIMHALPLARDILQFLGSREVTRQAFTYTLQHNESVLLVPGGQAEMLEQRSGQKEVRVYTHHKGFIRLAIEHGVPLVPVLSFNEGEMLDNIQAPMLQRWFVIKLAFPFPFFPYGRALLPIPRKVQIPIVVGAPLEVPHMKKPSHEDIDKVHARYFDELRDMFAKYKDEAGCGDYKLIYV</sequence>
<dbReference type="EC" id="2.3.1.-" evidence="11"/>
<dbReference type="GO" id="GO:0006629">
    <property type="term" value="P:lipid metabolic process"/>
    <property type="evidence" value="ECO:0007669"/>
    <property type="project" value="UniProtKB-KW"/>
</dbReference>
<evidence type="ECO:0000256" key="11">
    <source>
        <dbReference type="RuleBase" id="RU367023"/>
    </source>
</evidence>
<dbReference type="GO" id="GO:0005789">
    <property type="term" value="C:endoplasmic reticulum membrane"/>
    <property type="evidence" value="ECO:0007669"/>
    <property type="project" value="UniProtKB-SubCell"/>
</dbReference>
<evidence type="ECO:0000256" key="9">
    <source>
        <dbReference type="ARBA" id="ARBA00023136"/>
    </source>
</evidence>
<keyword evidence="10 12" id="KW-0012">Acyltransferase</keyword>
<accession>A0A833SGP9</accession>
<evidence type="ECO:0000313" key="13">
    <source>
        <dbReference type="Proteomes" id="UP000602510"/>
    </source>
</evidence>
<evidence type="ECO:0000256" key="5">
    <source>
        <dbReference type="ARBA" id="ARBA00022692"/>
    </source>
</evidence>
<keyword evidence="7" id="KW-1133">Transmembrane helix</keyword>
<reference evidence="12" key="1">
    <citation type="submission" date="2020-04" db="EMBL/GenBank/DDBJ databases">
        <title>Hybrid Assembly of Korean Phytophthora infestans isolates.</title>
        <authorList>
            <person name="Prokchorchik M."/>
            <person name="Lee Y."/>
            <person name="Seo J."/>
            <person name="Cho J.-H."/>
            <person name="Park Y.-E."/>
            <person name="Jang D.-C."/>
            <person name="Im J.-S."/>
            <person name="Choi J.-G."/>
            <person name="Park H.-J."/>
            <person name="Lee G.-B."/>
            <person name="Lee Y.-G."/>
            <person name="Hong S.-Y."/>
            <person name="Cho K."/>
            <person name="Sohn K.H."/>
        </authorList>
    </citation>
    <scope>NUCLEOTIDE SEQUENCE</scope>
    <source>
        <strain evidence="12">KR_1_A1</strain>
    </source>
</reference>
<evidence type="ECO:0000256" key="1">
    <source>
        <dbReference type="ARBA" id="ARBA00004477"/>
    </source>
</evidence>
<name>A0A833SGP9_PHYIN</name>
<dbReference type="Proteomes" id="UP000602510">
    <property type="component" value="Unassembled WGS sequence"/>
</dbReference>
<evidence type="ECO:0000256" key="8">
    <source>
        <dbReference type="ARBA" id="ARBA00023098"/>
    </source>
</evidence>
<dbReference type="GO" id="GO:0008374">
    <property type="term" value="F:O-acyltransferase activity"/>
    <property type="evidence" value="ECO:0007669"/>
    <property type="project" value="InterPro"/>
</dbReference>
<evidence type="ECO:0000256" key="10">
    <source>
        <dbReference type="ARBA" id="ARBA00023315"/>
    </source>
</evidence>
<keyword evidence="6 11" id="KW-0256">Endoplasmic reticulum</keyword>
<dbReference type="PANTHER" id="PTHR12317:SF34">
    <property type="entry name" value="ACYLTRANSFERASE"/>
    <property type="match status" value="1"/>
</dbReference>
<organism evidence="12 13">
    <name type="scientific">Phytophthora infestans</name>
    <name type="common">Potato late blight agent</name>
    <name type="synonym">Botrytis infestans</name>
    <dbReference type="NCBI Taxonomy" id="4787"/>
    <lineage>
        <taxon>Eukaryota</taxon>
        <taxon>Sar</taxon>
        <taxon>Stramenopiles</taxon>
        <taxon>Oomycota</taxon>
        <taxon>Peronosporomycetes</taxon>
        <taxon>Peronosporales</taxon>
        <taxon>Peronosporaceae</taxon>
        <taxon>Phytophthora</taxon>
    </lineage>
</organism>
<keyword evidence="13" id="KW-1185">Reference proteome</keyword>